<dbReference type="GO" id="GO:0050502">
    <property type="term" value="F:cis-zeatin O-beta-D-glucosyltransferase activity"/>
    <property type="evidence" value="ECO:0007669"/>
    <property type="project" value="UniProtKB-EC"/>
</dbReference>
<name>A0AAQ3X5Z3_PASNO</name>
<organism evidence="8 9">
    <name type="scientific">Paspalum notatum var. saurae</name>
    <dbReference type="NCBI Taxonomy" id="547442"/>
    <lineage>
        <taxon>Eukaryota</taxon>
        <taxon>Viridiplantae</taxon>
        <taxon>Streptophyta</taxon>
        <taxon>Embryophyta</taxon>
        <taxon>Tracheophyta</taxon>
        <taxon>Spermatophyta</taxon>
        <taxon>Magnoliopsida</taxon>
        <taxon>Liliopsida</taxon>
        <taxon>Poales</taxon>
        <taxon>Poaceae</taxon>
        <taxon>PACMAD clade</taxon>
        <taxon>Panicoideae</taxon>
        <taxon>Andropogonodae</taxon>
        <taxon>Paspaleae</taxon>
        <taxon>Paspalinae</taxon>
        <taxon>Paspalum</taxon>
    </lineage>
</organism>
<dbReference type="EMBL" id="CP144751">
    <property type="protein sequence ID" value="WVZ86682.1"/>
    <property type="molecule type" value="Genomic_DNA"/>
</dbReference>
<evidence type="ECO:0000256" key="6">
    <source>
        <dbReference type="ARBA" id="ARBA00066820"/>
    </source>
</evidence>
<proteinExistence type="inferred from homology"/>
<dbReference type="Pfam" id="PF00201">
    <property type="entry name" value="UDPGT"/>
    <property type="match status" value="3"/>
</dbReference>
<sequence length="1358" mass="148272">MAVDSTESVAVVAVPFPAQGHLNQLLHLSLLLASRGLSVHYAAPPPHVRQARARVHGWDPSALGSIRFHDLDVAEYDSPPPDPAAPSPFPNHLMPMFETFTAAARAPLAALLARLSTAYRRVVVVFDRLNPFAATEAARLTNGEAFGLQCVAISYNIGWLDPGNPLLSEHDLQFLPADVCMSKEFVDFMVQMEQEEHGPPVAGVVMNTCRALEGEFIDVVAAHPQFQGQRLFGVGPLNPLLDADARTAPGQPRHECLEWLDGQPAASVLYVSFGTTSCLRAEQVAELAAALKGSKQRFIWVLRDADRADIFLESGESRHAKFLAEFTKETEGVGMVVTGWAPQLEILAHGATAAFMSHCGWNSTMESLSHGKPVLAWPMHSDQPWDSELLCKYLKAGFQVRPWEKHSEVVPAQEIQKVIEEAMLSDSGMAVRQRAKELGEAVRASVADGGNSRKDIDDFISYITSQMEPVAVVTVPFPAQGHLNQILHLSLQLASRGLPVHYAAPAAHARQARARVQGWDEEALRSVEFHELGISAYVSPPPDPTAASPFPSHLMPMLEAYTASARAPLAELLARLSVSHRRVVVVHDRINGYAAEEAARLPNCEAFGLHCLAASTLAGKMDAGLRLLRERGLVFLATEECATREFVDYVVKRARPTREISPGAGVLVNSCRALEGEFMDVIARDLAADGKMFFAIGPLSPLLHAHADAQKQSKPRHECLDWLDRQPPASVLYVSFGTTSSLRTEQIAELAAALRDSNQRFIWVVRDADRADEFARRNESQSRHAELLHEFTRQTEGRGMVITGWAPQLEILAHGATAAFMSHCGWNSTVESLSHGKPILAWPMHCDQPWDAELVCKYLKAGVLVRPWEKHGEVTRAEAIRQVIEDAMLSDQGMAVRQRAKVLGEAGHLNQMLHLSLQLASRGLPVHYAAPAEHVRQARARVHGWGDDALRRVEFHDFAISEYVSPAPDPAARHPYPSHLMPMWDAFFADAPDAVAALLRALSASHRRVVVLYDIINAFAAHEAARLPNGEGFALHCTAASGLVAHFDGGFRLLHDVHGLDEHPVKAYVPEDFLEFVRTRARVAETIPSSAGFVMNTSRALEGEFVDFVAGQLAAAGKKVFSVGPLSPMLDAGGAPIKPEPGAARHECLDWLDRQPAASVLYVSFGSTSSLRGGQIEELAAALRGSKQRFIWVLRDADRGNVFADSAGESRHAKVLSEFTRETEGTGLLLTGWAPQLEILAHGATAAFMSHCGWNSTVESMSNGKPILAWPMHSDQPWDAELVCKYLKAGFLVRPFEKHAEVVPAAAIQEVIERAMVSDEGLPVRQRAAAIGEAVRASVADGGSSHKDLENFVAHITR</sequence>
<dbReference type="SUPFAM" id="SSF53756">
    <property type="entry name" value="UDP-Glycosyltransferase/glycogen phosphorylase"/>
    <property type="match status" value="3"/>
</dbReference>
<dbReference type="PANTHER" id="PTHR48044:SF64">
    <property type="entry name" value="CIS-ZEATIN O-GLUCOSYLTRANSFERASE 1"/>
    <property type="match status" value="1"/>
</dbReference>
<dbReference type="InterPro" id="IPR058980">
    <property type="entry name" value="Glyco_transf_N"/>
</dbReference>
<dbReference type="GO" id="GO:0080036">
    <property type="term" value="P:regulation of cytokinin-activated signaling pathway"/>
    <property type="evidence" value="ECO:0007669"/>
    <property type="project" value="UniProtKB-ARBA"/>
</dbReference>
<dbReference type="PANTHER" id="PTHR48044">
    <property type="entry name" value="GLYCOSYLTRANSFERASE"/>
    <property type="match status" value="1"/>
</dbReference>
<dbReference type="Pfam" id="PF26168">
    <property type="entry name" value="Glyco_transf_N"/>
    <property type="match status" value="3"/>
</dbReference>
<protein>
    <recommendedName>
        <fullName evidence="6">cis-zeatin O-beta-D-glucosyltransferase</fullName>
        <ecNumber evidence="6">2.4.1.215</ecNumber>
    </recommendedName>
</protein>
<gene>
    <name evidence="8" type="ORF">U9M48_033431</name>
</gene>
<comment type="function">
    <text evidence="5">Utilizes UDP-glucose as the sugar donor and catalyzes the formation of O-beta-D-glucosyl-cis-zeatin from cis-zeatin. May regulate active versus storage forms of cytokinins and could have an impact on seed growth.</text>
</comment>
<evidence type="ECO:0000313" key="9">
    <source>
        <dbReference type="Proteomes" id="UP001341281"/>
    </source>
</evidence>
<evidence type="ECO:0000256" key="1">
    <source>
        <dbReference type="ARBA" id="ARBA00009995"/>
    </source>
</evidence>
<dbReference type="EC" id="2.4.1.215" evidence="6"/>
<evidence type="ECO:0000256" key="3">
    <source>
        <dbReference type="ARBA" id="ARBA00022679"/>
    </source>
</evidence>
<dbReference type="FunFam" id="3.40.50.2000:FF:000060">
    <property type="entry name" value="Glycosyltransferase"/>
    <property type="match status" value="3"/>
</dbReference>
<dbReference type="Proteomes" id="UP001341281">
    <property type="component" value="Chromosome 07"/>
</dbReference>
<evidence type="ECO:0000259" key="7">
    <source>
        <dbReference type="Pfam" id="PF26168"/>
    </source>
</evidence>
<dbReference type="CDD" id="cd03784">
    <property type="entry name" value="GT1_Gtf-like"/>
    <property type="match status" value="3"/>
</dbReference>
<evidence type="ECO:0000256" key="2">
    <source>
        <dbReference type="ARBA" id="ARBA00022676"/>
    </source>
</evidence>
<evidence type="ECO:0000313" key="8">
    <source>
        <dbReference type="EMBL" id="WVZ86682.1"/>
    </source>
</evidence>
<accession>A0AAQ3X5Z3</accession>
<feature type="domain" description="Glycosyltransferase N-terminal" evidence="7">
    <location>
        <begin position="7"/>
        <end position="239"/>
    </location>
</feature>
<comment type="similarity">
    <text evidence="1">Belongs to the UDP-glycosyltransferase family.</text>
</comment>
<keyword evidence="3" id="KW-0808">Transferase</keyword>
<feature type="domain" description="Glycosyltransferase N-terminal" evidence="7">
    <location>
        <begin position="468"/>
        <end position="701"/>
    </location>
</feature>
<keyword evidence="2" id="KW-0328">Glycosyltransferase</keyword>
<reference evidence="8 9" key="1">
    <citation type="submission" date="2024-02" db="EMBL/GenBank/DDBJ databases">
        <title>High-quality chromosome-scale genome assembly of Pensacola bahiagrass (Paspalum notatum Flugge var. saurae).</title>
        <authorList>
            <person name="Vega J.M."/>
            <person name="Podio M."/>
            <person name="Orjuela J."/>
            <person name="Siena L.A."/>
            <person name="Pessino S.C."/>
            <person name="Combes M.C."/>
            <person name="Mariac C."/>
            <person name="Albertini E."/>
            <person name="Pupilli F."/>
            <person name="Ortiz J.P.A."/>
            <person name="Leblanc O."/>
        </authorList>
    </citation>
    <scope>NUCLEOTIDE SEQUENCE [LARGE SCALE GENOMIC DNA]</scope>
    <source>
        <strain evidence="8">R1</strain>
        <tissue evidence="8">Leaf</tissue>
    </source>
</reference>
<dbReference type="FunFam" id="3.40.50.2000:FF:000117">
    <property type="entry name" value="Glycosyltransferase"/>
    <property type="match status" value="2"/>
</dbReference>
<evidence type="ECO:0000256" key="5">
    <source>
        <dbReference type="ARBA" id="ARBA00057380"/>
    </source>
</evidence>
<feature type="domain" description="Glycosyltransferase N-terminal" evidence="7">
    <location>
        <begin position="907"/>
        <end position="1128"/>
    </location>
</feature>
<dbReference type="Gene3D" id="3.40.50.2000">
    <property type="entry name" value="Glycogen Phosphorylase B"/>
    <property type="match status" value="6"/>
</dbReference>
<dbReference type="PROSITE" id="PS00375">
    <property type="entry name" value="UDPGT"/>
    <property type="match status" value="3"/>
</dbReference>
<dbReference type="InterPro" id="IPR002213">
    <property type="entry name" value="UDP_glucos_trans"/>
</dbReference>
<dbReference type="InterPro" id="IPR035595">
    <property type="entry name" value="UDP_glycos_trans_CS"/>
</dbReference>
<evidence type="ECO:0000256" key="4">
    <source>
        <dbReference type="ARBA" id="ARBA00052929"/>
    </source>
</evidence>
<keyword evidence="9" id="KW-1185">Reference proteome</keyword>
<comment type="catalytic activity">
    <reaction evidence="4">
        <text>cis-zeatin + UDP-alpha-D-glucose = O-beta-D-glucosyl-cis-zeatin + UDP + H(+)</text>
        <dbReference type="Rhea" id="RHEA:20681"/>
        <dbReference type="ChEBI" id="CHEBI:15378"/>
        <dbReference type="ChEBI" id="CHEBI:29043"/>
        <dbReference type="ChEBI" id="CHEBI:46570"/>
        <dbReference type="ChEBI" id="CHEBI:58223"/>
        <dbReference type="ChEBI" id="CHEBI:58885"/>
        <dbReference type="EC" id="2.4.1.215"/>
    </reaction>
</comment>